<sequence>MYADADCPGGLPVDLQSSMWVNDAESNTLTFGTNTLLGFSFQDTGTNFNAFTCISSDDNVYVFGSDNSLSSPFGSTEYYYLCMRITKVTENSYYYYLLGEENTSTFPVVRAIKSSVSLDTSRSRPPCDICSVNGNPKHHFFEEIVPSVPSEAAAPLCLPCNTTQAECDLRAETTTTAEPTTTKPEQKTHHGHCWWRNHRHH</sequence>
<accession>A0A8S3R132</accession>
<dbReference type="Proteomes" id="UP000683360">
    <property type="component" value="Unassembled WGS sequence"/>
</dbReference>
<dbReference type="EMBL" id="CAJPWZ010000863">
    <property type="protein sequence ID" value="CAG2201651.1"/>
    <property type="molecule type" value="Genomic_DNA"/>
</dbReference>
<evidence type="ECO:0000313" key="2">
    <source>
        <dbReference type="Proteomes" id="UP000683360"/>
    </source>
</evidence>
<keyword evidence="2" id="KW-1185">Reference proteome</keyword>
<reference evidence="1" key="1">
    <citation type="submission" date="2021-03" db="EMBL/GenBank/DDBJ databases">
        <authorList>
            <person name="Bekaert M."/>
        </authorList>
    </citation>
    <scope>NUCLEOTIDE SEQUENCE</scope>
</reference>
<dbReference type="AlphaFoldDB" id="A0A8S3R132"/>
<evidence type="ECO:0000313" key="1">
    <source>
        <dbReference type="EMBL" id="CAG2201651.1"/>
    </source>
</evidence>
<name>A0A8S3R132_MYTED</name>
<proteinExistence type="predicted"/>
<gene>
    <name evidence="1" type="ORF">MEDL_16296</name>
</gene>
<dbReference type="OrthoDB" id="6175470at2759"/>
<comment type="caution">
    <text evidence="1">The sequence shown here is derived from an EMBL/GenBank/DDBJ whole genome shotgun (WGS) entry which is preliminary data.</text>
</comment>
<organism evidence="1 2">
    <name type="scientific">Mytilus edulis</name>
    <name type="common">Blue mussel</name>
    <dbReference type="NCBI Taxonomy" id="6550"/>
    <lineage>
        <taxon>Eukaryota</taxon>
        <taxon>Metazoa</taxon>
        <taxon>Spiralia</taxon>
        <taxon>Lophotrochozoa</taxon>
        <taxon>Mollusca</taxon>
        <taxon>Bivalvia</taxon>
        <taxon>Autobranchia</taxon>
        <taxon>Pteriomorphia</taxon>
        <taxon>Mytilida</taxon>
        <taxon>Mytiloidea</taxon>
        <taxon>Mytilidae</taxon>
        <taxon>Mytilinae</taxon>
        <taxon>Mytilus</taxon>
    </lineage>
</organism>
<protein>
    <submittedName>
        <fullName evidence="1">NUP98</fullName>
    </submittedName>
</protein>